<organism evidence="1">
    <name type="scientific">marine metagenome</name>
    <dbReference type="NCBI Taxonomy" id="408172"/>
    <lineage>
        <taxon>unclassified sequences</taxon>
        <taxon>metagenomes</taxon>
        <taxon>ecological metagenomes</taxon>
    </lineage>
</organism>
<name>A0A382QX32_9ZZZZ</name>
<proteinExistence type="predicted"/>
<feature type="non-terminal residue" evidence="1">
    <location>
        <position position="171"/>
    </location>
</feature>
<reference evidence="1" key="1">
    <citation type="submission" date="2018-05" db="EMBL/GenBank/DDBJ databases">
        <authorList>
            <person name="Lanie J.A."/>
            <person name="Ng W.-L."/>
            <person name="Kazmierczak K.M."/>
            <person name="Andrzejewski T.M."/>
            <person name="Davidsen T.M."/>
            <person name="Wayne K.J."/>
            <person name="Tettelin H."/>
            <person name="Glass J.I."/>
            <person name="Rusch D."/>
            <person name="Podicherti R."/>
            <person name="Tsui H.-C.T."/>
            <person name="Winkler M.E."/>
        </authorList>
    </citation>
    <scope>NUCLEOTIDE SEQUENCE</scope>
</reference>
<evidence type="ECO:0000313" key="1">
    <source>
        <dbReference type="EMBL" id="SVC88901.1"/>
    </source>
</evidence>
<dbReference type="EMBL" id="UINC01116868">
    <property type="protein sequence ID" value="SVC88901.1"/>
    <property type="molecule type" value="Genomic_DNA"/>
</dbReference>
<protein>
    <submittedName>
        <fullName evidence="1">Uncharacterized protein</fullName>
    </submittedName>
</protein>
<dbReference type="AlphaFoldDB" id="A0A382QX32"/>
<gene>
    <name evidence="1" type="ORF">METZ01_LOCUS341755</name>
</gene>
<accession>A0A382QX32</accession>
<sequence>MITLQFRIKKYLPLLFSIFISTIFLSNCARLPKPSIKNKTILVVKDEFVNTSSYPPQIRIKFNIKSAGLDGNFYVMPSNGNAIISSLEPGNYNINGYTRHAIGRVNPKKTKTYPLRLKFELKKNQITVLNRKIVAKQKPYNAYGGWSFNMKIKNVTSFEKQEIINLLRKDE</sequence>